<reference evidence="3" key="1">
    <citation type="submission" date="2015-09" db="EMBL/GenBank/DDBJ databases">
        <authorList>
            <consortium name="Pathogen Informatics"/>
        </authorList>
    </citation>
    <scope>NUCLEOTIDE SEQUENCE [LARGE SCALE GENOMIC DNA]</scope>
    <source>
        <strain evidence="3">Lake Konstanz</strain>
    </source>
</reference>
<keyword evidence="3" id="KW-1185">Reference proteome</keyword>
<feature type="compositionally biased region" description="Polar residues" evidence="1">
    <location>
        <begin position="145"/>
        <end position="157"/>
    </location>
</feature>
<dbReference type="AlphaFoldDB" id="A0A0S4IVZ0"/>
<proteinExistence type="predicted"/>
<feature type="region of interest" description="Disordered" evidence="1">
    <location>
        <begin position="185"/>
        <end position="212"/>
    </location>
</feature>
<gene>
    <name evidence="2" type="ORF">BSAL_70140</name>
</gene>
<feature type="region of interest" description="Disordered" evidence="1">
    <location>
        <begin position="35"/>
        <end position="81"/>
    </location>
</feature>
<feature type="region of interest" description="Disordered" evidence="1">
    <location>
        <begin position="131"/>
        <end position="157"/>
    </location>
</feature>
<evidence type="ECO:0000313" key="2">
    <source>
        <dbReference type="EMBL" id="CUG03418.1"/>
    </source>
</evidence>
<protein>
    <submittedName>
        <fullName evidence="2">Uncharacterized protein</fullName>
    </submittedName>
</protein>
<accession>A0A0S4IVZ0</accession>
<feature type="compositionally biased region" description="Low complexity" evidence="1">
    <location>
        <begin position="365"/>
        <end position="382"/>
    </location>
</feature>
<evidence type="ECO:0000256" key="1">
    <source>
        <dbReference type="SAM" id="MobiDB-lite"/>
    </source>
</evidence>
<feature type="region of interest" description="Disordered" evidence="1">
    <location>
        <begin position="365"/>
        <end position="390"/>
    </location>
</feature>
<organism evidence="2 3">
    <name type="scientific">Bodo saltans</name>
    <name type="common">Flagellated protozoan</name>
    <dbReference type="NCBI Taxonomy" id="75058"/>
    <lineage>
        <taxon>Eukaryota</taxon>
        <taxon>Discoba</taxon>
        <taxon>Euglenozoa</taxon>
        <taxon>Kinetoplastea</taxon>
        <taxon>Metakinetoplastina</taxon>
        <taxon>Eubodonida</taxon>
        <taxon>Bodonidae</taxon>
        <taxon>Bodo</taxon>
    </lineage>
</organism>
<feature type="compositionally biased region" description="Low complexity" evidence="1">
    <location>
        <begin position="195"/>
        <end position="207"/>
    </location>
</feature>
<sequence length="390" mass="39307">MGSGCSNDASTVSNDSFSTSVIPDNTTAAGVAMMRNPSTGHIGSGPLASVVPQQRPVPPRASAGKNRARLRANTSDDTPDPADIAALMTVDGGQVLSARTPTRRPAVPHPLADDFGSVVDSQAQFSLHRNFSPSAAAGGSSSSPLQPNHNETDSDQVLSPNAVSDVVCRSQSSLAGCFANFDLPQSPAMQPAPTSKGSSSFSSRRQSNTTPSFAAVVEPSSPQQIYVMPTPTASISRCVLGTPTAPALFGGGSAGGGMLRSAGASTCSIDAQDPLDMMGAGYGAGNGSTTTSLYDGRQSRGASSSVAEDPPLGMYRSFHSSSTMHTTATTHGACGQSLGGSLVESVMRYCGGGAALLVAAQTTTATSSGVASPTASASRSRPLGMLSVRE</sequence>
<feature type="region of interest" description="Disordered" evidence="1">
    <location>
        <begin position="1"/>
        <end position="23"/>
    </location>
</feature>
<evidence type="ECO:0000313" key="3">
    <source>
        <dbReference type="Proteomes" id="UP000051952"/>
    </source>
</evidence>
<feature type="region of interest" description="Disordered" evidence="1">
    <location>
        <begin position="295"/>
        <end position="318"/>
    </location>
</feature>
<name>A0A0S4IVZ0_BODSA</name>
<dbReference type="Proteomes" id="UP000051952">
    <property type="component" value="Unassembled WGS sequence"/>
</dbReference>
<feature type="compositionally biased region" description="Low complexity" evidence="1">
    <location>
        <begin position="132"/>
        <end position="144"/>
    </location>
</feature>
<dbReference type="VEuPathDB" id="TriTrypDB:BSAL_70140"/>
<dbReference type="EMBL" id="CYKH01000509">
    <property type="protein sequence ID" value="CUG03418.1"/>
    <property type="molecule type" value="Genomic_DNA"/>
</dbReference>